<evidence type="ECO:0000256" key="11">
    <source>
        <dbReference type="RuleBase" id="RU362091"/>
    </source>
</evidence>
<organism evidence="13 14">
    <name type="scientific">Panagrolaimus superbus</name>
    <dbReference type="NCBI Taxonomy" id="310955"/>
    <lineage>
        <taxon>Eukaryota</taxon>
        <taxon>Metazoa</taxon>
        <taxon>Ecdysozoa</taxon>
        <taxon>Nematoda</taxon>
        <taxon>Chromadorea</taxon>
        <taxon>Rhabditida</taxon>
        <taxon>Tylenchina</taxon>
        <taxon>Panagrolaimomorpha</taxon>
        <taxon>Panagrolaimoidea</taxon>
        <taxon>Panagrolaimidae</taxon>
        <taxon>Panagrolaimus</taxon>
    </lineage>
</organism>
<feature type="transmembrane region" description="Helical" evidence="12">
    <location>
        <begin position="75"/>
        <end position="95"/>
    </location>
</feature>
<accession>A0A914YPX7</accession>
<dbReference type="PANTHER" id="PTHR42985:SF2">
    <property type="entry name" value="SODIUM-DEPENDENT MULTIVITAMIN TRANSPORTER"/>
    <property type="match status" value="1"/>
</dbReference>
<sequence>MWSTDVAVFGGVMLFTSALGIWKGKLNHSSKPTHGELLVGSNVSTFSVALSVCSSFLSAVSLLGFPSEVYFRGTMIIWFIPMYFISFPIVAYIFLPPIYELKLTSLYEYLERRFTFANRFIASIIFLIQTLLYTAVALYAPALAISNSFSIPLFISIILTASLSAIYLLLGGARAGIYTSALQMLLILGSLFAIICASLMTWTPYEIFEKNFEGGRLIFFDFRIDPTIRHSFFPLFFGGAVTIFSLFAANQLTMQRYMSLSTIKKAQTTVLLNAPMNTFVLLMYVLVGLIIFNAFECHPALKSKDQVN</sequence>
<keyword evidence="10" id="KW-0739">Sodium transport</keyword>
<feature type="transmembrane region" description="Helical" evidence="12">
    <location>
        <begin position="116"/>
        <end position="139"/>
    </location>
</feature>
<dbReference type="GO" id="GO:0006814">
    <property type="term" value="P:sodium ion transport"/>
    <property type="evidence" value="ECO:0007669"/>
    <property type="project" value="UniProtKB-KW"/>
</dbReference>
<feature type="transmembrane region" description="Helical" evidence="12">
    <location>
        <begin position="270"/>
        <end position="295"/>
    </location>
</feature>
<dbReference type="InterPro" id="IPR001734">
    <property type="entry name" value="Na/solute_symporter"/>
</dbReference>
<dbReference type="Proteomes" id="UP000887577">
    <property type="component" value="Unplaced"/>
</dbReference>
<proteinExistence type="inferred from homology"/>
<feature type="transmembrane region" description="Helical" evidence="12">
    <location>
        <begin position="43"/>
        <end position="63"/>
    </location>
</feature>
<evidence type="ECO:0000256" key="2">
    <source>
        <dbReference type="ARBA" id="ARBA00006434"/>
    </source>
</evidence>
<keyword evidence="4" id="KW-1003">Cell membrane</keyword>
<name>A0A914YPX7_9BILA</name>
<evidence type="ECO:0000313" key="13">
    <source>
        <dbReference type="Proteomes" id="UP000887577"/>
    </source>
</evidence>
<evidence type="ECO:0000256" key="7">
    <source>
        <dbReference type="ARBA" id="ARBA00023053"/>
    </source>
</evidence>
<comment type="subcellular location">
    <subcellularLocation>
        <location evidence="1">Cell membrane</location>
        <topology evidence="1">Multi-pass membrane protein</topology>
    </subcellularLocation>
</comment>
<evidence type="ECO:0000256" key="1">
    <source>
        <dbReference type="ARBA" id="ARBA00004651"/>
    </source>
</evidence>
<evidence type="ECO:0000256" key="5">
    <source>
        <dbReference type="ARBA" id="ARBA00022692"/>
    </source>
</evidence>
<dbReference type="GO" id="GO:0005886">
    <property type="term" value="C:plasma membrane"/>
    <property type="evidence" value="ECO:0007669"/>
    <property type="project" value="UniProtKB-SubCell"/>
</dbReference>
<dbReference type="AlphaFoldDB" id="A0A914YPX7"/>
<dbReference type="WBParaSite" id="PSU_v2.g224.t1">
    <property type="protein sequence ID" value="PSU_v2.g224.t1"/>
    <property type="gene ID" value="PSU_v2.g224"/>
</dbReference>
<keyword evidence="7" id="KW-0915">Sodium</keyword>
<evidence type="ECO:0000256" key="9">
    <source>
        <dbReference type="ARBA" id="ARBA00023136"/>
    </source>
</evidence>
<dbReference type="InterPro" id="IPR038377">
    <property type="entry name" value="Na/Glc_symporter_sf"/>
</dbReference>
<evidence type="ECO:0000256" key="3">
    <source>
        <dbReference type="ARBA" id="ARBA00022448"/>
    </source>
</evidence>
<feature type="transmembrane region" description="Helical" evidence="12">
    <location>
        <begin position="182"/>
        <end position="202"/>
    </location>
</feature>
<evidence type="ECO:0000256" key="8">
    <source>
        <dbReference type="ARBA" id="ARBA00023065"/>
    </source>
</evidence>
<evidence type="ECO:0000313" key="14">
    <source>
        <dbReference type="WBParaSite" id="PSU_v2.g224.t1"/>
    </source>
</evidence>
<dbReference type="GO" id="GO:0015293">
    <property type="term" value="F:symporter activity"/>
    <property type="evidence" value="ECO:0007669"/>
    <property type="project" value="TreeGrafter"/>
</dbReference>
<evidence type="ECO:0000256" key="10">
    <source>
        <dbReference type="ARBA" id="ARBA00023201"/>
    </source>
</evidence>
<dbReference type="PROSITE" id="PS50283">
    <property type="entry name" value="NA_SOLUT_SYMP_3"/>
    <property type="match status" value="1"/>
</dbReference>
<dbReference type="Gene3D" id="1.20.1730.10">
    <property type="entry name" value="Sodium/glucose cotransporter"/>
    <property type="match status" value="1"/>
</dbReference>
<keyword evidence="9 12" id="KW-0472">Membrane</keyword>
<keyword evidence="6 12" id="KW-1133">Transmembrane helix</keyword>
<comment type="similarity">
    <text evidence="2 11">Belongs to the sodium:solute symporter (SSF) (TC 2.A.21) family.</text>
</comment>
<evidence type="ECO:0000256" key="12">
    <source>
        <dbReference type="SAM" id="Phobius"/>
    </source>
</evidence>
<reference evidence="14" key="1">
    <citation type="submission" date="2022-11" db="UniProtKB">
        <authorList>
            <consortium name="WormBaseParasite"/>
        </authorList>
    </citation>
    <scope>IDENTIFICATION</scope>
</reference>
<feature type="transmembrane region" description="Helical" evidence="12">
    <location>
        <begin position="6"/>
        <end position="22"/>
    </location>
</feature>
<dbReference type="PANTHER" id="PTHR42985">
    <property type="entry name" value="SODIUM-COUPLED MONOCARBOXYLATE TRANSPORTER"/>
    <property type="match status" value="1"/>
</dbReference>
<keyword evidence="8" id="KW-0406">Ion transport</keyword>
<evidence type="ECO:0000256" key="6">
    <source>
        <dbReference type="ARBA" id="ARBA00022989"/>
    </source>
</evidence>
<protein>
    <submittedName>
        <fullName evidence="14">Sodium-dependent multivitamin transporter</fullName>
    </submittedName>
</protein>
<keyword evidence="13" id="KW-1185">Reference proteome</keyword>
<dbReference type="InterPro" id="IPR051163">
    <property type="entry name" value="Sodium:Solute_Symporter_SSF"/>
</dbReference>
<dbReference type="Pfam" id="PF00474">
    <property type="entry name" value="SSF"/>
    <property type="match status" value="1"/>
</dbReference>
<feature type="transmembrane region" description="Helical" evidence="12">
    <location>
        <begin position="151"/>
        <end position="170"/>
    </location>
</feature>
<feature type="transmembrane region" description="Helical" evidence="12">
    <location>
        <begin position="231"/>
        <end position="249"/>
    </location>
</feature>
<keyword evidence="3" id="KW-0813">Transport</keyword>
<keyword evidence="5 12" id="KW-0812">Transmembrane</keyword>
<evidence type="ECO:0000256" key="4">
    <source>
        <dbReference type="ARBA" id="ARBA00022475"/>
    </source>
</evidence>